<reference evidence="5" key="1">
    <citation type="submission" date="2005-08" db="EMBL/GenBank/DDBJ databases">
        <title>Complete sequence of chromosome 1 of Synechococcus elongatus PCC 7942.</title>
        <authorList>
            <consortium name="US DOE Joint Genome Institute"/>
            <person name="Copeland A."/>
            <person name="Lucas S."/>
            <person name="Lapidus A."/>
            <person name="Barry K."/>
            <person name="Detter J.C."/>
            <person name="Glavina T."/>
            <person name="Hammon N."/>
            <person name="Israni S."/>
            <person name="Pitluck S."/>
            <person name="Schmutz J."/>
            <person name="Larimer F."/>
            <person name="Land M."/>
            <person name="Kyrpides N."/>
            <person name="Lykidis A."/>
            <person name="Richardson P."/>
        </authorList>
    </citation>
    <scope>NUCLEOTIDE SEQUENCE [LARGE SCALE GENOMIC DNA]</scope>
    <source>
        <strain evidence="5">ATCC 33912 / PCC 7942 / FACHB-805</strain>
    </source>
</reference>
<dbReference type="BioCyc" id="SYNEL:SYNPCC7942_2325-MONOMER"/>
<dbReference type="GO" id="GO:0016491">
    <property type="term" value="F:oxidoreductase activity"/>
    <property type="evidence" value="ECO:0007669"/>
    <property type="project" value="TreeGrafter"/>
</dbReference>
<organism evidence="4 5">
    <name type="scientific">Synechococcus elongatus (strain ATCC 33912 / PCC 7942 / FACHB-805)</name>
    <name type="common">Anacystis nidulans R2</name>
    <dbReference type="NCBI Taxonomy" id="1140"/>
    <lineage>
        <taxon>Bacteria</taxon>
        <taxon>Bacillati</taxon>
        <taxon>Cyanobacteriota</taxon>
        <taxon>Cyanophyceae</taxon>
        <taxon>Synechococcales</taxon>
        <taxon>Synechococcaceae</taxon>
        <taxon>Synechococcus</taxon>
    </lineage>
</organism>
<evidence type="ECO:0000313" key="4">
    <source>
        <dbReference type="EMBL" id="ABB58355.1"/>
    </source>
</evidence>
<dbReference type="InterPro" id="IPR004155">
    <property type="entry name" value="PBS_lyase_HEAT"/>
</dbReference>
<dbReference type="SUPFAM" id="SSF48371">
    <property type="entry name" value="ARM repeat"/>
    <property type="match status" value="1"/>
</dbReference>
<evidence type="ECO:0000256" key="2">
    <source>
        <dbReference type="ARBA" id="ARBA00022549"/>
    </source>
</evidence>
<name>Q31KR4_SYNE7</name>
<comment type="similarity">
    <text evidence="1">Belongs to the CpcE/RpcE/PecE family.</text>
</comment>
<gene>
    <name evidence="4" type="ordered locus">Synpcc7942_2325</name>
</gene>
<protein>
    <submittedName>
        <fullName evidence="4">PBS lyase HEAT-like repeat</fullName>
    </submittedName>
</protein>
<dbReference type="SMART" id="SM00567">
    <property type="entry name" value="EZ_HEAT"/>
    <property type="match status" value="4"/>
</dbReference>
<dbReference type="Proteomes" id="UP000889800">
    <property type="component" value="Chromosome"/>
</dbReference>
<evidence type="ECO:0000256" key="3">
    <source>
        <dbReference type="ARBA" id="ARBA00022738"/>
    </source>
</evidence>
<dbReference type="HOGENOM" id="CLU_101012_0_1_3"/>
<accession>Q31KR4</accession>
<evidence type="ECO:0000313" key="5">
    <source>
        <dbReference type="Proteomes" id="UP000889800"/>
    </source>
</evidence>
<keyword evidence="4" id="KW-0456">Lyase</keyword>
<dbReference type="PANTHER" id="PTHR12697:SF5">
    <property type="entry name" value="DEOXYHYPUSINE HYDROXYLASE"/>
    <property type="match status" value="1"/>
</dbReference>
<dbReference type="Pfam" id="PF13646">
    <property type="entry name" value="HEAT_2"/>
    <property type="match status" value="1"/>
</dbReference>
<keyword evidence="3" id="KW-0605">Phycobilisome</keyword>
<keyword evidence="2" id="KW-0042">Antenna complex</keyword>
<dbReference type="PaxDb" id="1140-Synpcc7942_2325"/>
<dbReference type="Gene3D" id="1.25.10.10">
    <property type="entry name" value="Leucine-rich Repeat Variant"/>
    <property type="match status" value="2"/>
</dbReference>
<dbReference type="InterPro" id="IPR016024">
    <property type="entry name" value="ARM-type_fold"/>
</dbReference>
<dbReference type="PANTHER" id="PTHR12697">
    <property type="entry name" value="PBS LYASE HEAT-LIKE PROTEIN"/>
    <property type="match status" value="1"/>
</dbReference>
<dbReference type="STRING" id="1140.Synpcc7942_2325"/>
<dbReference type="GO" id="GO:0030089">
    <property type="term" value="C:phycobilisome"/>
    <property type="evidence" value="ECO:0007669"/>
    <property type="project" value="UniProtKB-KW"/>
</dbReference>
<dbReference type="eggNOG" id="COG1413">
    <property type="taxonomic scope" value="Bacteria"/>
</dbReference>
<proteinExistence type="inferred from homology"/>
<dbReference type="KEGG" id="syf:Synpcc7942_2325"/>
<evidence type="ECO:0000256" key="1">
    <source>
        <dbReference type="ARBA" id="ARBA00009299"/>
    </source>
</evidence>
<keyword evidence="5" id="KW-1185">Reference proteome</keyword>
<dbReference type="GO" id="GO:0016829">
    <property type="term" value="F:lyase activity"/>
    <property type="evidence" value="ECO:0007669"/>
    <property type="project" value="UniProtKB-KW"/>
</dbReference>
<dbReference type="AlphaFoldDB" id="Q31KR4"/>
<dbReference type="EMBL" id="CP000100">
    <property type="protein sequence ID" value="ABB58355.1"/>
    <property type="molecule type" value="Genomic_DNA"/>
</dbReference>
<sequence length="255" mass="27569">MASAIAKLSAAPASVTPCGSVKDERLSCASMDLGQIEAKLRSSDVQERIRAMTALRAYAPAVAVPLLRGCSQDPEFVVRSLAAMTLGHKRTPESFALLQGLLHDDADANVRAESANAIAAFGETALPDLMRSFREDQHWLVRLSILAALQALNQPQILFDSAVLAIADTDLSVREAAIDLLATFAGSPMQTFALDKLLPLARSEHWQLRAHLARALHCFDQHQARETLQVLRQDDNHHVVAAVLEGSVRPSPSLG</sequence>
<dbReference type="InterPro" id="IPR011989">
    <property type="entry name" value="ARM-like"/>
</dbReference>